<organism evidence="2 3">
    <name type="scientific">Corynebacterium callunae DSM 20147</name>
    <dbReference type="NCBI Taxonomy" id="1121353"/>
    <lineage>
        <taxon>Bacteria</taxon>
        <taxon>Bacillati</taxon>
        <taxon>Actinomycetota</taxon>
        <taxon>Actinomycetes</taxon>
        <taxon>Mycobacteriales</taxon>
        <taxon>Corynebacteriaceae</taxon>
        <taxon>Corynebacterium</taxon>
    </lineage>
</organism>
<feature type="transmembrane region" description="Helical" evidence="1">
    <location>
        <begin position="91"/>
        <end position="114"/>
    </location>
</feature>
<dbReference type="eggNOG" id="ENOG5031JQM">
    <property type="taxonomic scope" value="Bacteria"/>
</dbReference>
<reference evidence="2 3" key="1">
    <citation type="submission" date="2013-02" db="EMBL/GenBank/DDBJ databases">
        <title>The complete genome sequence of Corynebacterium callunae DSM 20147.</title>
        <authorList>
            <person name="Ruckert C."/>
            <person name="Albersmeier A."/>
            <person name="Kalinowski J."/>
        </authorList>
    </citation>
    <scope>NUCLEOTIDE SEQUENCE [LARGE SCALE GENOMIC DNA]</scope>
    <source>
        <strain evidence="2 3">DSM 20147</strain>
    </source>
</reference>
<name>M1UWZ9_9CORY</name>
<feature type="transmembrane region" description="Helical" evidence="1">
    <location>
        <begin position="134"/>
        <end position="152"/>
    </location>
</feature>
<feature type="transmembrane region" description="Helical" evidence="1">
    <location>
        <begin position="27"/>
        <end position="44"/>
    </location>
</feature>
<dbReference type="AlphaFoldDB" id="M1UWZ9"/>
<gene>
    <name evidence="2" type="ORF">H924_00900</name>
</gene>
<keyword evidence="3" id="KW-1185">Reference proteome</keyword>
<keyword evidence="1" id="KW-1133">Transmembrane helix</keyword>
<protein>
    <submittedName>
        <fullName evidence="2">Uncharacterized protein</fullName>
    </submittedName>
</protein>
<keyword evidence="1" id="KW-0472">Membrane</keyword>
<proteinExistence type="predicted"/>
<evidence type="ECO:0000256" key="1">
    <source>
        <dbReference type="SAM" id="Phobius"/>
    </source>
</evidence>
<sequence>MQAAAGSALIGAGVALNDYVKSPVGRALGYGGLILGGAGVIAFSEDATGKNYIFGEDSTLVFDQICQDIGDLGITPGPDSDAQYLNERGPLVTWLLLAVFVVAFVALVYISVRVDMMVMKKLAGFFAQRGVKRPFSYAGMVYAASVYALFELDNRKK</sequence>
<dbReference type="STRING" id="1121353.H924_00900"/>
<keyword evidence="1" id="KW-0812">Transmembrane</keyword>
<dbReference type="PATRIC" id="fig|1121353.3.peg.190"/>
<evidence type="ECO:0000313" key="2">
    <source>
        <dbReference type="EMBL" id="AGG65638.1"/>
    </source>
</evidence>
<dbReference type="EMBL" id="CP004354">
    <property type="protein sequence ID" value="AGG65638.1"/>
    <property type="molecule type" value="Genomic_DNA"/>
</dbReference>
<dbReference type="HOGENOM" id="CLU_117103_1_0_11"/>
<dbReference type="Proteomes" id="UP000011760">
    <property type="component" value="Chromosome"/>
</dbReference>
<evidence type="ECO:0000313" key="3">
    <source>
        <dbReference type="Proteomes" id="UP000011760"/>
    </source>
</evidence>
<accession>M1UWZ9</accession>
<dbReference type="KEGG" id="ccn:H924_00900"/>